<dbReference type="FunFam" id="1.20.1250.20:FF:000026">
    <property type="entry name" value="MFS quinate transporter QutD"/>
    <property type="match status" value="1"/>
</dbReference>
<feature type="transmembrane region" description="Helical" evidence="8">
    <location>
        <begin position="125"/>
        <end position="144"/>
    </location>
</feature>
<feature type="transmembrane region" description="Helical" evidence="8">
    <location>
        <begin position="384"/>
        <end position="405"/>
    </location>
</feature>
<reference evidence="10 11" key="1">
    <citation type="submission" date="2016-07" db="EMBL/GenBank/DDBJ databases">
        <title>Pervasive Adenine N6-methylation of Active Genes in Fungi.</title>
        <authorList>
            <consortium name="DOE Joint Genome Institute"/>
            <person name="Mondo S.J."/>
            <person name="Dannebaum R.O."/>
            <person name="Kuo R.C."/>
            <person name="Labutti K."/>
            <person name="Haridas S."/>
            <person name="Kuo A."/>
            <person name="Salamov A."/>
            <person name="Ahrendt S.R."/>
            <person name="Lipzen A."/>
            <person name="Sullivan W."/>
            <person name="Andreopoulos W.B."/>
            <person name="Clum A."/>
            <person name="Lindquist E."/>
            <person name="Daum C."/>
            <person name="Ramamoorthy G.K."/>
            <person name="Gryganskyi A."/>
            <person name="Culley D."/>
            <person name="Magnuson J.K."/>
            <person name="James T.Y."/>
            <person name="O'Malley M.A."/>
            <person name="Stajich J.E."/>
            <person name="Spatafora J.W."/>
            <person name="Visel A."/>
            <person name="Grigoriev I.V."/>
        </authorList>
    </citation>
    <scope>NUCLEOTIDE SEQUENCE [LARGE SCALE GENOMIC DNA]</scope>
    <source>
        <strain evidence="10 11">NRRL 1336</strain>
    </source>
</reference>
<feature type="transmembrane region" description="Helical" evidence="8">
    <location>
        <begin position="34"/>
        <end position="53"/>
    </location>
</feature>
<dbReference type="PANTHER" id="PTHR48022">
    <property type="entry name" value="PLASTIDIC GLUCOSE TRANSPORTER 4"/>
    <property type="match status" value="1"/>
</dbReference>
<dbReference type="InterPro" id="IPR036259">
    <property type="entry name" value="MFS_trans_sf"/>
</dbReference>
<feature type="transmembrane region" description="Helical" evidence="8">
    <location>
        <begin position="354"/>
        <end position="372"/>
    </location>
</feature>
<dbReference type="InterPro" id="IPR003663">
    <property type="entry name" value="Sugar/inositol_transpt"/>
</dbReference>
<keyword evidence="3 7" id="KW-0813">Transport</keyword>
<dbReference type="Proteomes" id="UP000193560">
    <property type="component" value="Unassembled WGS sequence"/>
</dbReference>
<dbReference type="InterPro" id="IPR050360">
    <property type="entry name" value="MFS_Sugar_Transporters"/>
</dbReference>
<keyword evidence="4 8" id="KW-0812">Transmembrane</keyword>
<feature type="transmembrane region" description="Helical" evidence="8">
    <location>
        <begin position="60"/>
        <end position="78"/>
    </location>
</feature>
<comment type="subcellular location">
    <subcellularLocation>
        <location evidence="1">Membrane</location>
        <topology evidence="1">Multi-pass membrane protein</topology>
    </subcellularLocation>
</comment>
<feature type="transmembrane region" description="Helical" evidence="8">
    <location>
        <begin position="319"/>
        <end position="342"/>
    </location>
</feature>
<proteinExistence type="inferred from homology"/>
<protein>
    <submittedName>
        <fullName evidence="10">General substrate transporter</fullName>
    </submittedName>
</protein>
<evidence type="ECO:0000256" key="4">
    <source>
        <dbReference type="ARBA" id="ARBA00022692"/>
    </source>
</evidence>
<evidence type="ECO:0000256" key="2">
    <source>
        <dbReference type="ARBA" id="ARBA00010992"/>
    </source>
</evidence>
<dbReference type="PROSITE" id="PS00217">
    <property type="entry name" value="SUGAR_TRANSPORT_2"/>
    <property type="match status" value="1"/>
</dbReference>
<evidence type="ECO:0000256" key="7">
    <source>
        <dbReference type="RuleBase" id="RU003346"/>
    </source>
</evidence>
<dbReference type="Pfam" id="PF00083">
    <property type="entry name" value="Sugar_tr"/>
    <property type="match status" value="1"/>
</dbReference>
<organism evidence="10 11">
    <name type="scientific">Absidia repens</name>
    <dbReference type="NCBI Taxonomy" id="90262"/>
    <lineage>
        <taxon>Eukaryota</taxon>
        <taxon>Fungi</taxon>
        <taxon>Fungi incertae sedis</taxon>
        <taxon>Mucoromycota</taxon>
        <taxon>Mucoromycotina</taxon>
        <taxon>Mucoromycetes</taxon>
        <taxon>Mucorales</taxon>
        <taxon>Cunninghamellaceae</taxon>
        <taxon>Absidia</taxon>
    </lineage>
</organism>
<dbReference type="GO" id="GO:0016020">
    <property type="term" value="C:membrane"/>
    <property type="evidence" value="ECO:0007669"/>
    <property type="project" value="UniProtKB-SubCell"/>
</dbReference>
<evidence type="ECO:0000256" key="1">
    <source>
        <dbReference type="ARBA" id="ARBA00004141"/>
    </source>
</evidence>
<accession>A0A1X2I3G7</accession>
<dbReference type="GO" id="GO:0005351">
    <property type="term" value="F:carbohydrate:proton symporter activity"/>
    <property type="evidence" value="ECO:0007669"/>
    <property type="project" value="TreeGrafter"/>
</dbReference>
<gene>
    <name evidence="10" type="ORF">BCR42DRAFT_424503</name>
</gene>
<dbReference type="InterPro" id="IPR005828">
    <property type="entry name" value="MFS_sugar_transport-like"/>
</dbReference>
<feature type="transmembrane region" description="Helical" evidence="8">
    <location>
        <begin position="249"/>
        <end position="268"/>
    </location>
</feature>
<dbReference type="AlphaFoldDB" id="A0A1X2I3G7"/>
<dbReference type="OrthoDB" id="4142200at2759"/>
<dbReference type="EMBL" id="MCGE01000030">
    <property type="protein sequence ID" value="ORZ08600.1"/>
    <property type="molecule type" value="Genomic_DNA"/>
</dbReference>
<name>A0A1X2I3G7_9FUNG</name>
<sequence length="449" mass="49492">MKGNIVSLLQAGCCIGSLLSNLLADPIGRKKAIMAYSVVFVLGGLLQALATNLDTMMAGRFIAGLGIGGTSAMVPMYIAEIAPKKLRGRLGTVWQFLIVIGIMLSYFVDYGCVRGLPLGNNQWRVPLGIQVIPGGLLLIGMFFLPESLRWLAIKGKHEMVKANLLRLRDIPEDDPELTAELQEILAAADLDREYKGKLFSELLNKNHLHRLFIGTMLQIFQQWTGTNAVNYYAPEIFQSTGMTANNIDILATGVYGVVKVVFVAISFFMVDTKLGRRRTLMIGSLIMFCAFFILGGSILGIQNDNGGNLKTAAVGAKGYVAIIMIYVFAVGYEFSWGPICWIYCSEIFPTHIRAICLSITTAFNWAMNAVIAKVTPIMMANITYGTYFFFGCTAVLMGTFVYFLVPETRGRSLEQIDEVFSGKILVHNDTYVIDHGKLAMDAEQGNYHE</sequence>
<evidence type="ECO:0000313" key="10">
    <source>
        <dbReference type="EMBL" id="ORZ08600.1"/>
    </source>
</evidence>
<evidence type="ECO:0000256" key="8">
    <source>
        <dbReference type="SAM" id="Phobius"/>
    </source>
</evidence>
<dbReference type="PANTHER" id="PTHR48022:SF2">
    <property type="entry name" value="PLASTIDIC GLUCOSE TRANSPORTER 4"/>
    <property type="match status" value="1"/>
</dbReference>
<feature type="domain" description="Major facilitator superfamily (MFS) profile" evidence="9">
    <location>
        <begin position="1"/>
        <end position="409"/>
    </location>
</feature>
<dbReference type="SUPFAM" id="SSF103473">
    <property type="entry name" value="MFS general substrate transporter"/>
    <property type="match status" value="1"/>
</dbReference>
<evidence type="ECO:0000256" key="6">
    <source>
        <dbReference type="ARBA" id="ARBA00023136"/>
    </source>
</evidence>
<keyword evidence="5 8" id="KW-1133">Transmembrane helix</keyword>
<keyword evidence="6 8" id="KW-0472">Membrane</keyword>
<feature type="transmembrane region" description="Helical" evidence="8">
    <location>
        <begin position="280"/>
        <end position="299"/>
    </location>
</feature>
<dbReference type="InterPro" id="IPR020846">
    <property type="entry name" value="MFS_dom"/>
</dbReference>
<keyword evidence="11" id="KW-1185">Reference proteome</keyword>
<dbReference type="InterPro" id="IPR005829">
    <property type="entry name" value="Sugar_transporter_CS"/>
</dbReference>
<dbReference type="Gene3D" id="1.20.1250.20">
    <property type="entry name" value="MFS general substrate transporter like domains"/>
    <property type="match status" value="1"/>
</dbReference>
<evidence type="ECO:0000256" key="5">
    <source>
        <dbReference type="ARBA" id="ARBA00022989"/>
    </source>
</evidence>
<evidence type="ECO:0000256" key="3">
    <source>
        <dbReference type="ARBA" id="ARBA00022448"/>
    </source>
</evidence>
<feature type="transmembrane region" description="Helical" evidence="8">
    <location>
        <begin position="93"/>
        <end position="113"/>
    </location>
</feature>
<evidence type="ECO:0000313" key="11">
    <source>
        <dbReference type="Proteomes" id="UP000193560"/>
    </source>
</evidence>
<evidence type="ECO:0000259" key="9">
    <source>
        <dbReference type="PROSITE" id="PS50850"/>
    </source>
</evidence>
<comment type="caution">
    <text evidence="10">The sequence shown here is derived from an EMBL/GenBank/DDBJ whole genome shotgun (WGS) entry which is preliminary data.</text>
</comment>
<dbReference type="NCBIfam" id="TIGR00879">
    <property type="entry name" value="SP"/>
    <property type="match status" value="1"/>
</dbReference>
<comment type="similarity">
    <text evidence="2 7">Belongs to the major facilitator superfamily. Sugar transporter (TC 2.A.1.1) family.</text>
</comment>
<dbReference type="STRING" id="90262.A0A1X2I3G7"/>
<dbReference type="PRINTS" id="PR00171">
    <property type="entry name" value="SUGRTRNSPORT"/>
</dbReference>
<dbReference type="PROSITE" id="PS50850">
    <property type="entry name" value="MFS"/>
    <property type="match status" value="1"/>
</dbReference>